<dbReference type="InterPro" id="IPR008599">
    <property type="entry name" value="Diacid_rec"/>
</dbReference>
<organism evidence="3 4">
    <name type="scientific">Candidatus Pristimantibacillus lignocellulolyticus</name>
    <dbReference type="NCBI Taxonomy" id="2994561"/>
    <lineage>
        <taxon>Bacteria</taxon>
        <taxon>Bacillati</taxon>
        <taxon>Bacillota</taxon>
        <taxon>Bacilli</taxon>
        <taxon>Bacillales</taxon>
        <taxon>Paenibacillaceae</taxon>
        <taxon>Candidatus Pristimantibacillus</taxon>
    </lineage>
</organism>
<gene>
    <name evidence="3" type="ORF">NAG76_10065</name>
</gene>
<evidence type="ECO:0000313" key="4">
    <source>
        <dbReference type="Proteomes" id="UP001056756"/>
    </source>
</evidence>
<dbReference type="Pfam" id="PF13556">
    <property type="entry name" value="HTH_30"/>
    <property type="match status" value="1"/>
</dbReference>
<dbReference type="InterPro" id="IPR025736">
    <property type="entry name" value="PucR_C-HTH_dom"/>
</dbReference>
<dbReference type="Gene3D" id="1.10.10.2840">
    <property type="entry name" value="PucR C-terminal helix-turn-helix domain"/>
    <property type="match status" value="1"/>
</dbReference>
<evidence type="ECO:0000313" key="3">
    <source>
        <dbReference type="EMBL" id="URN96535.1"/>
    </source>
</evidence>
<reference evidence="3" key="1">
    <citation type="submission" date="2022-05" db="EMBL/GenBank/DDBJ databases">
        <title>Novel bacterial taxa in a minimal lignocellulolytic consortium and its capacity to transform plastics disclosed by genome-resolved metagenomics.</title>
        <authorList>
            <person name="Rodriguez C.A.D."/>
            <person name="Diaz-Garcia L."/>
            <person name="Herrera K."/>
            <person name="Tarazona N.A."/>
            <person name="Sproer C."/>
            <person name="Overmann J."/>
            <person name="Jimenez D.J."/>
        </authorList>
    </citation>
    <scope>NUCLEOTIDE SEQUENCE</scope>
    <source>
        <strain evidence="3">MAG5</strain>
    </source>
</reference>
<evidence type="ECO:0000259" key="1">
    <source>
        <dbReference type="Pfam" id="PF05651"/>
    </source>
</evidence>
<accession>A0A9J6ZKN5</accession>
<dbReference type="KEGG" id="plig:NAG76_10065"/>
<dbReference type="Pfam" id="PF05651">
    <property type="entry name" value="Diacid_rec"/>
    <property type="match status" value="1"/>
</dbReference>
<dbReference type="Proteomes" id="UP001056756">
    <property type="component" value="Chromosome"/>
</dbReference>
<dbReference type="EMBL" id="CP097899">
    <property type="protein sequence ID" value="URN96535.1"/>
    <property type="molecule type" value="Genomic_DNA"/>
</dbReference>
<name>A0A9J6ZKN5_9BACL</name>
<feature type="domain" description="PucR C-terminal helix-turn-helix" evidence="2">
    <location>
        <begin position="282"/>
        <end position="336"/>
    </location>
</feature>
<dbReference type="AlphaFoldDB" id="A0A9J6ZKN5"/>
<sequence>MYKLSKKQAQTIVDRMMKDIPYNINIMNHTGIIIGSGNPKRIGSVHHGAVKAIKQGHTVEINEDEEFAKKGINVPIDLNGEIVGVVGISGEVAETKPFGNLLKSAVILLINQSIALEKETSKNSLKQEFFHLMINVDTHYTNEFIQRALQYEIELNKPSQVLYVESFTKISEQITNYISTFKISTYSLCVVIQDDNQLNNIIQAIRMKNSKAFLSVSKWNETIAEGFLQAKSAIRILRGLNMEERLIYYSNCELIADMLTSLKNNNQIDLASQLLKLDEEMIHTLQIYLSCNLNLNETASQLMIHRNTLSYRLNKIHSITGKDPKKLLDRIELIFMLIYRI</sequence>
<proteinExistence type="predicted"/>
<dbReference type="PANTHER" id="PTHR33744:SF15">
    <property type="entry name" value="CARBOHYDRATE DIACID REGULATOR"/>
    <property type="match status" value="1"/>
</dbReference>
<evidence type="ECO:0000259" key="2">
    <source>
        <dbReference type="Pfam" id="PF13556"/>
    </source>
</evidence>
<dbReference type="InterPro" id="IPR042070">
    <property type="entry name" value="PucR_C-HTH_sf"/>
</dbReference>
<dbReference type="PANTHER" id="PTHR33744">
    <property type="entry name" value="CARBOHYDRATE DIACID REGULATOR"/>
    <property type="match status" value="1"/>
</dbReference>
<feature type="domain" description="Putative sugar diacid recognition" evidence="1">
    <location>
        <begin position="4"/>
        <end position="130"/>
    </location>
</feature>
<dbReference type="InterPro" id="IPR051448">
    <property type="entry name" value="CdaR-like_regulators"/>
</dbReference>
<protein>
    <submittedName>
        <fullName evidence="3">Helix-turn-helix domain-containing protein</fullName>
    </submittedName>
</protein>